<dbReference type="Proteomes" id="UP000314294">
    <property type="component" value="Unassembled WGS sequence"/>
</dbReference>
<name>A0A4Z2GC57_9TELE</name>
<accession>A0A4Z2GC57</accession>
<gene>
    <name evidence="2" type="ORF">EYF80_039509</name>
</gene>
<feature type="region of interest" description="Disordered" evidence="1">
    <location>
        <begin position="53"/>
        <end position="137"/>
    </location>
</feature>
<dbReference type="AlphaFoldDB" id="A0A4Z2GC57"/>
<evidence type="ECO:0000313" key="3">
    <source>
        <dbReference type="Proteomes" id="UP000314294"/>
    </source>
</evidence>
<evidence type="ECO:0000256" key="1">
    <source>
        <dbReference type="SAM" id="MobiDB-lite"/>
    </source>
</evidence>
<reference evidence="2 3" key="1">
    <citation type="submission" date="2019-03" db="EMBL/GenBank/DDBJ databases">
        <title>First draft genome of Liparis tanakae, snailfish: a comprehensive survey of snailfish specific genes.</title>
        <authorList>
            <person name="Kim W."/>
            <person name="Song I."/>
            <person name="Jeong J.-H."/>
            <person name="Kim D."/>
            <person name="Kim S."/>
            <person name="Ryu S."/>
            <person name="Song J.Y."/>
            <person name="Lee S.K."/>
        </authorList>
    </citation>
    <scope>NUCLEOTIDE SEQUENCE [LARGE SCALE GENOMIC DNA]</scope>
    <source>
        <tissue evidence="2">Muscle</tissue>
    </source>
</reference>
<organism evidence="2 3">
    <name type="scientific">Liparis tanakae</name>
    <name type="common">Tanaka's snailfish</name>
    <dbReference type="NCBI Taxonomy" id="230148"/>
    <lineage>
        <taxon>Eukaryota</taxon>
        <taxon>Metazoa</taxon>
        <taxon>Chordata</taxon>
        <taxon>Craniata</taxon>
        <taxon>Vertebrata</taxon>
        <taxon>Euteleostomi</taxon>
        <taxon>Actinopterygii</taxon>
        <taxon>Neopterygii</taxon>
        <taxon>Teleostei</taxon>
        <taxon>Neoteleostei</taxon>
        <taxon>Acanthomorphata</taxon>
        <taxon>Eupercaria</taxon>
        <taxon>Perciformes</taxon>
        <taxon>Cottioidei</taxon>
        <taxon>Cottales</taxon>
        <taxon>Liparidae</taxon>
        <taxon>Liparis</taxon>
    </lineage>
</organism>
<keyword evidence="3" id="KW-1185">Reference proteome</keyword>
<comment type="caution">
    <text evidence="2">The sequence shown here is derived from an EMBL/GenBank/DDBJ whole genome shotgun (WGS) entry which is preliminary data.</text>
</comment>
<sequence>MMTRPSAVAVILPSSALMSKLATMLSSKNKPSGSFFPTAYHVPTYCERETQTVNDEGRNDAGGRLAKEDRLSEAKSVDRWRRHRIRDQSEQKATACKPRSVLFGPSASLTPSGTVEEDATEPADPVGHRPGFPSPCG</sequence>
<evidence type="ECO:0000313" key="2">
    <source>
        <dbReference type="EMBL" id="TNN50284.1"/>
    </source>
</evidence>
<proteinExistence type="predicted"/>
<dbReference type="EMBL" id="SRLO01000624">
    <property type="protein sequence ID" value="TNN50284.1"/>
    <property type="molecule type" value="Genomic_DNA"/>
</dbReference>
<protein>
    <submittedName>
        <fullName evidence="2">Uncharacterized protein</fullName>
    </submittedName>
</protein>
<feature type="compositionally biased region" description="Basic and acidic residues" evidence="1">
    <location>
        <begin position="53"/>
        <end position="79"/>
    </location>
</feature>